<sequence>MQYKTIMLALFAGTALAAPVENTSPNTNLLTVRDANVQCSSGDGGFGRTSDLQKCLDDIVANPQWNDKFECGGRTWFLGGANWNSPADCVGGCTPCIRGNAALGLQKAKCDQSAGPTGAARCWLGYGATVW</sequence>
<dbReference type="AlphaFoldDB" id="A0AAN8EGV3"/>
<dbReference type="EMBL" id="JAKLMC020000010">
    <property type="protein sequence ID" value="KAK5953800.1"/>
    <property type="molecule type" value="Genomic_DNA"/>
</dbReference>
<organism evidence="2 3">
    <name type="scientific">Knufia fluminis</name>
    <dbReference type="NCBI Taxonomy" id="191047"/>
    <lineage>
        <taxon>Eukaryota</taxon>
        <taxon>Fungi</taxon>
        <taxon>Dikarya</taxon>
        <taxon>Ascomycota</taxon>
        <taxon>Pezizomycotina</taxon>
        <taxon>Eurotiomycetes</taxon>
        <taxon>Chaetothyriomycetidae</taxon>
        <taxon>Chaetothyriales</taxon>
        <taxon>Trichomeriaceae</taxon>
        <taxon>Knufia</taxon>
    </lineage>
</organism>
<evidence type="ECO:0000313" key="3">
    <source>
        <dbReference type="Proteomes" id="UP001316803"/>
    </source>
</evidence>
<gene>
    <name evidence="2" type="ORF">OHC33_005069</name>
</gene>
<protein>
    <submittedName>
        <fullName evidence="2">Uncharacterized protein</fullName>
    </submittedName>
</protein>
<keyword evidence="3" id="KW-1185">Reference proteome</keyword>
<keyword evidence="1" id="KW-0732">Signal</keyword>
<feature type="signal peptide" evidence="1">
    <location>
        <begin position="1"/>
        <end position="17"/>
    </location>
</feature>
<comment type="caution">
    <text evidence="2">The sequence shown here is derived from an EMBL/GenBank/DDBJ whole genome shotgun (WGS) entry which is preliminary data.</text>
</comment>
<proteinExistence type="predicted"/>
<evidence type="ECO:0000256" key="1">
    <source>
        <dbReference type="SAM" id="SignalP"/>
    </source>
</evidence>
<evidence type="ECO:0000313" key="2">
    <source>
        <dbReference type="EMBL" id="KAK5953800.1"/>
    </source>
</evidence>
<accession>A0AAN8EGV3</accession>
<name>A0AAN8EGV3_9EURO</name>
<reference evidence="2 3" key="1">
    <citation type="submission" date="2022-12" db="EMBL/GenBank/DDBJ databases">
        <title>Genomic features and morphological characterization of a novel Knufia sp. strain isolated from spacecraft assembly facility.</title>
        <authorList>
            <person name="Teixeira M."/>
            <person name="Chander A.M."/>
            <person name="Stajich J.E."/>
            <person name="Venkateswaran K."/>
        </authorList>
    </citation>
    <scope>NUCLEOTIDE SEQUENCE [LARGE SCALE GENOMIC DNA]</scope>
    <source>
        <strain evidence="2 3">FJI-L2-BK-P2</strain>
    </source>
</reference>
<feature type="chain" id="PRO_5042923050" evidence="1">
    <location>
        <begin position="18"/>
        <end position="131"/>
    </location>
</feature>
<dbReference type="Proteomes" id="UP001316803">
    <property type="component" value="Unassembled WGS sequence"/>
</dbReference>